<accession>A0A7Z7ICC4</accession>
<sequence>MNAITISLLAIVLAAALAGVAPASRFVQREAATFQAHEAAAAPSAHQLLT</sequence>
<organism evidence="1 2">
    <name type="scientific">Caballeronia arationis</name>
    <dbReference type="NCBI Taxonomy" id="1777142"/>
    <lineage>
        <taxon>Bacteria</taxon>
        <taxon>Pseudomonadati</taxon>
        <taxon>Pseudomonadota</taxon>
        <taxon>Betaproteobacteria</taxon>
        <taxon>Burkholderiales</taxon>
        <taxon>Burkholderiaceae</taxon>
        <taxon>Caballeronia</taxon>
    </lineage>
</organism>
<keyword evidence="2" id="KW-1185">Reference proteome</keyword>
<evidence type="ECO:0000313" key="2">
    <source>
        <dbReference type="Proteomes" id="UP000219522"/>
    </source>
</evidence>
<proteinExistence type="predicted"/>
<comment type="caution">
    <text evidence="1">The sequence shown here is derived from an EMBL/GenBank/DDBJ whole genome shotgun (WGS) entry which is preliminary data.</text>
</comment>
<dbReference type="Proteomes" id="UP000219522">
    <property type="component" value="Unassembled WGS sequence"/>
</dbReference>
<dbReference type="EMBL" id="OCSU01000003">
    <property type="protein sequence ID" value="SOE88081.1"/>
    <property type="molecule type" value="Genomic_DNA"/>
</dbReference>
<gene>
    <name evidence="1" type="ORF">SAMN05446927_6675</name>
</gene>
<dbReference type="AlphaFoldDB" id="A0A7Z7ICC4"/>
<reference evidence="1 2" key="1">
    <citation type="submission" date="2017-09" db="EMBL/GenBank/DDBJ databases">
        <authorList>
            <person name="Varghese N."/>
            <person name="Submissions S."/>
        </authorList>
    </citation>
    <scope>NUCLEOTIDE SEQUENCE [LARGE SCALE GENOMIC DNA]</scope>
    <source>
        <strain evidence="1 2">OK806</strain>
    </source>
</reference>
<evidence type="ECO:0000313" key="1">
    <source>
        <dbReference type="EMBL" id="SOE88081.1"/>
    </source>
</evidence>
<name>A0A7Z7ICC4_9BURK</name>
<protein>
    <submittedName>
        <fullName evidence="1">Uncharacterized protein</fullName>
    </submittedName>
</protein>
<dbReference type="RefSeq" id="WP_159938896.1">
    <property type="nucleotide sequence ID" value="NZ_FCOG02000020.1"/>
</dbReference>